<dbReference type="EnsemblBacteria" id="AAO89941">
    <property type="protein sequence ID" value="AAO89941"/>
    <property type="gene ID" value="CBU_0388"/>
</dbReference>
<evidence type="ECO:0000256" key="1">
    <source>
        <dbReference type="SAM" id="MobiDB-lite"/>
    </source>
</evidence>
<dbReference type="RefSeq" id="NP_819427.1">
    <property type="nucleotide sequence ID" value="NC_002971.4"/>
</dbReference>
<keyword evidence="3" id="KW-1185">Reference proteome</keyword>
<dbReference type="IntAct" id="Q83ED7">
    <property type="interactions" value="1"/>
</dbReference>
<proteinExistence type="predicted"/>
<protein>
    <submittedName>
        <fullName evidence="2">Uncharacterized protein</fullName>
    </submittedName>
</protein>
<dbReference type="Proteomes" id="UP000002671">
    <property type="component" value="Chromosome"/>
</dbReference>
<organism evidence="2 3">
    <name type="scientific">Coxiella burnetii (strain RSA 493 / Nine Mile phase I)</name>
    <dbReference type="NCBI Taxonomy" id="227377"/>
    <lineage>
        <taxon>Bacteria</taxon>
        <taxon>Pseudomonadati</taxon>
        <taxon>Pseudomonadota</taxon>
        <taxon>Gammaproteobacteria</taxon>
        <taxon>Legionellales</taxon>
        <taxon>Coxiellaceae</taxon>
        <taxon>Coxiella</taxon>
    </lineage>
</organism>
<evidence type="ECO:0000313" key="2">
    <source>
        <dbReference type="EMBL" id="AAO89941.1"/>
    </source>
</evidence>
<dbReference type="MINT" id="Q83ED7"/>
<dbReference type="GO" id="GO:0042025">
    <property type="term" value="C:host cell nucleus"/>
    <property type="evidence" value="ECO:0000314"/>
    <property type="project" value="CACAO"/>
</dbReference>
<reference evidence="2 3" key="2">
    <citation type="journal article" date="2009" name="Infect. Immun.">
        <title>Comparative genomics reveal extensive transposon-mediated genomic plasticity and diversity among potential effector proteins within the genus Coxiella.</title>
        <authorList>
            <person name="Beare P.A."/>
            <person name="Unsworth N."/>
            <person name="Andoh M."/>
            <person name="Voth D.E."/>
            <person name="Omsland A."/>
            <person name="Gilk S.D."/>
            <person name="Williams K.P."/>
            <person name="Sobral B.W."/>
            <person name="Kupko J.J.III."/>
            <person name="Porcella S.F."/>
            <person name="Samuel J.E."/>
            <person name="Heinzen R.A."/>
        </authorList>
    </citation>
    <scope>NUCLEOTIDE SEQUENCE [LARGE SCALE GENOMIC DNA]</scope>
    <source>
        <strain evidence="3">RSA 493 / Nine Mile phase I</strain>
    </source>
</reference>
<feature type="compositionally biased region" description="Basic and acidic residues" evidence="1">
    <location>
        <begin position="1378"/>
        <end position="1392"/>
    </location>
</feature>
<dbReference type="GeneID" id="1208271"/>
<dbReference type="OrthoDB" id="9781413at2"/>
<feature type="region of interest" description="Disordered" evidence="1">
    <location>
        <begin position="1367"/>
        <end position="1392"/>
    </location>
</feature>
<dbReference type="RefSeq" id="WP_010957544.1">
    <property type="nucleotide sequence ID" value="NC_002971.4"/>
</dbReference>
<gene>
    <name evidence="2" type="ordered locus">CBU_0388</name>
</gene>
<evidence type="ECO:0000313" key="3">
    <source>
        <dbReference type="Proteomes" id="UP000002671"/>
    </source>
</evidence>
<accession>Q83ED7</accession>
<sequence>MRSWLSLQAIEKLDKKQAGEVVFSGIIEQLKKLEEFSGTKVIRFEDRERGKNKNQAEIQTKTDFAEKMGDLVRCCALAADFLYNPDQLKVVTHQAKLCLMTFVEVDKDKLKTQRLNEVKASINEIVETHFDPQSPPLIYWAIRLGDADFFLYLLNNFSPALSSKDLNFEIPEGLYFDIITEIFRYSSVDFYNAVKETIEEEQRKKTYLWKGTGVPFINALQMQNVELAFHLINELSSDDYQRHLSYPGIYPVVSLFVGKKTSLYHHRGKRRFSAMMTTLMQSIDLESGLSRIEVVNRILIKNLKTMTIIGIEPKAKDAIHPFIQWLKFLEKNKSLPLCRIYIIDLYYLSSESKDNAVAKPLDSYLEMIIFFDQLIAQKTVSKFEASVLERLRGFFINQLKSIIETNNQLAHLQLYCKLRGYDSYPIIQSLFQNEAGIEIQRPIIFNYQEEFEIDFTNPVNFIRSLHQLVQNRQFEENDKKEKRCSKDEMAFEILEQLKKYRLLNEGRGLRELEDNINLVCYPENHLEETQPKLLIFLAIDLQSVELFKFLLEFNPCLKNITSYFLERCDSIETYRKFSEIFNELSNQHGNDYCLDECNLEDGRIPLTVLLSRPTVNIPLLKYYINHLDSGYYESQLHLQGRDYAHPPLMLALCHLKTISLVDLVSEKYSLSAIFNMAIEFVLKEDSNRDLVQLLQKMLSRAQLSTLISNSFEAGIEHYYNLERKKDPEKFFQYKEKILGSKATLIMQNGSRSFALLSIEETALQFIQYFYSAQNEISFGKKKSSIKKSIFQKVKGGVKSTIATLIDQLATPGTVETAELRLRHILEFYFVLCTFADNTGDHAPRESEKEICTQMSQGYLYFFDDLSPQQSQRLYELLNDNGYLLLAGADVLLDRLKPPALYEEKESDVELKTIKMQEKVEEKKPSKKVKIKKSKPKKKKITKNNQSENLVNLPLCSTVPEKQAYEEEQKQEAIGQQGFIHKLRNIERELHQLRSFENNEFLEKQIVLFKSIIERVKALVSVDKDENDNKASPTSRNFSTNLWDQLVHQWNCAVSTFAEEIKSTDVKLCEELCCCHMPNEINFEADYHNRQAIFELFSEIKKVEIAEVGSRIFTRKFPPLKKADNDYVLYLDPNLMKNFDEKVTEIANQLKAKNIKHTVKRGQLLAQNGKPFMYAKICVHFDQGNAETLEVDLTITTAAPQQDLKPRWLNLGAERISDKGGWALPPNGYNEIFASEPVKIRFTVPFGDIVAAPLFMTLNRLGYCFRMFAKVFSLPIEVELPPEWLAYQNDEKNRETVSKAIRAALCKVNCSSMGMLNYLRQTGFCDLSTLTVEEEADSEALRKALCELFRPSACSTVACSTVSFFGSKEHSYSSDTNSENERKIERKVNFEKS</sequence>
<dbReference type="STRING" id="227377.CBU_0388"/>
<dbReference type="KEGG" id="cbu:CBU_0388"/>
<dbReference type="EMBL" id="AE016828">
    <property type="protein sequence ID" value="AAO89941.1"/>
    <property type="molecule type" value="Genomic_DNA"/>
</dbReference>
<dbReference type="PATRIC" id="fig|227377.7.peg.383"/>
<name>Q83ED7_COXBU</name>
<reference evidence="2 3" key="1">
    <citation type="journal article" date="2003" name="Proc. Natl. Acad. Sci. U.S.A.">
        <title>Complete genome sequence of the Q-fever pathogen, Coxiella burnetii.</title>
        <authorList>
            <person name="Seshadri R."/>
            <person name="Paulsen I.T."/>
            <person name="Eisen J.A."/>
            <person name="Read T.D."/>
            <person name="Nelson K.E."/>
            <person name="Nelson W.C."/>
            <person name="Ward N.L."/>
            <person name="Tettelin H."/>
            <person name="Davidsen T.M."/>
            <person name="Beanan M.J."/>
            <person name="Deboy R.T."/>
            <person name="Daugherty S.C."/>
            <person name="Brinkac L.M."/>
            <person name="Madupu R."/>
            <person name="Dodson R.J."/>
            <person name="Khouri H.M."/>
            <person name="Lee K.H."/>
            <person name="Carty H.A."/>
            <person name="Scanlan D."/>
            <person name="Heinzen R.A."/>
            <person name="Thompson H.A."/>
            <person name="Samuel J.E."/>
            <person name="Fraser C.M."/>
            <person name="Heidelberg J.F."/>
        </authorList>
    </citation>
    <scope>NUCLEOTIDE SEQUENCE [LARGE SCALE GENOMIC DNA]</scope>
    <source>
        <strain evidence="3">RSA 493 / Nine Mile phase I</strain>
    </source>
</reference>
<dbReference type="HOGENOM" id="CLU_254841_0_0_6"/>